<protein>
    <submittedName>
        <fullName evidence="2">Uncharacterized protein</fullName>
    </submittedName>
</protein>
<reference evidence="2" key="1">
    <citation type="journal article" date="2014" name="Front. Microbiol.">
        <title>High frequency of phylogenetically diverse reductive dehalogenase-homologous genes in deep subseafloor sedimentary metagenomes.</title>
        <authorList>
            <person name="Kawai M."/>
            <person name="Futagami T."/>
            <person name="Toyoda A."/>
            <person name="Takaki Y."/>
            <person name="Nishi S."/>
            <person name="Hori S."/>
            <person name="Arai W."/>
            <person name="Tsubouchi T."/>
            <person name="Morono Y."/>
            <person name="Uchiyama I."/>
            <person name="Ito T."/>
            <person name="Fujiyama A."/>
            <person name="Inagaki F."/>
            <person name="Takami H."/>
        </authorList>
    </citation>
    <scope>NUCLEOTIDE SEQUENCE</scope>
    <source>
        <strain evidence="2">Expedition CK06-06</strain>
    </source>
</reference>
<gene>
    <name evidence="2" type="ORF">S06H3_36901</name>
</gene>
<dbReference type="AlphaFoldDB" id="X1MNN1"/>
<name>X1MNN1_9ZZZZ</name>
<feature type="compositionally biased region" description="Basic and acidic residues" evidence="1">
    <location>
        <begin position="91"/>
        <end position="105"/>
    </location>
</feature>
<organism evidence="2">
    <name type="scientific">marine sediment metagenome</name>
    <dbReference type="NCBI Taxonomy" id="412755"/>
    <lineage>
        <taxon>unclassified sequences</taxon>
        <taxon>metagenomes</taxon>
        <taxon>ecological metagenomes</taxon>
    </lineage>
</organism>
<proteinExistence type="predicted"/>
<accession>X1MNN1</accession>
<evidence type="ECO:0000313" key="2">
    <source>
        <dbReference type="EMBL" id="GAI19641.1"/>
    </source>
</evidence>
<evidence type="ECO:0000256" key="1">
    <source>
        <dbReference type="SAM" id="MobiDB-lite"/>
    </source>
</evidence>
<comment type="caution">
    <text evidence="2">The sequence shown here is derived from an EMBL/GenBank/DDBJ whole genome shotgun (WGS) entry which is preliminary data.</text>
</comment>
<feature type="region of interest" description="Disordered" evidence="1">
    <location>
        <begin position="89"/>
        <end position="113"/>
    </location>
</feature>
<dbReference type="EMBL" id="BARV01022371">
    <property type="protein sequence ID" value="GAI19641.1"/>
    <property type="molecule type" value="Genomic_DNA"/>
</dbReference>
<sequence>MPNGKSRNKGKRGELDLVHRLGGSARRVGYSYIATPVDIETDFAVYQIRNKSIGGAEILRELDRLKAVAPQRHHYVAFKPRRGKWVIAEELDQHQGDHGEPDTPRGGENGSQK</sequence>